<reference evidence="1 2" key="1">
    <citation type="journal article" date="2018" name="Front. Plant Sci.">
        <title>Red Clover (Trifolium pratense) and Zigzag Clover (T. medium) - A Picture of Genomic Similarities and Differences.</title>
        <authorList>
            <person name="Dluhosova J."/>
            <person name="Istvanek J."/>
            <person name="Nedelnik J."/>
            <person name="Repkova J."/>
        </authorList>
    </citation>
    <scope>NUCLEOTIDE SEQUENCE [LARGE SCALE GENOMIC DNA]</scope>
    <source>
        <strain evidence="2">cv. 10/8</strain>
        <tissue evidence="1">Leaf</tissue>
    </source>
</reference>
<name>A0A392VB72_9FABA</name>
<feature type="non-terminal residue" evidence="1">
    <location>
        <position position="40"/>
    </location>
</feature>
<organism evidence="1 2">
    <name type="scientific">Trifolium medium</name>
    <dbReference type="NCBI Taxonomy" id="97028"/>
    <lineage>
        <taxon>Eukaryota</taxon>
        <taxon>Viridiplantae</taxon>
        <taxon>Streptophyta</taxon>
        <taxon>Embryophyta</taxon>
        <taxon>Tracheophyta</taxon>
        <taxon>Spermatophyta</taxon>
        <taxon>Magnoliopsida</taxon>
        <taxon>eudicotyledons</taxon>
        <taxon>Gunneridae</taxon>
        <taxon>Pentapetalae</taxon>
        <taxon>rosids</taxon>
        <taxon>fabids</taxon>
        <taxon>Fabales</taxon>
        <taxon>Fabaceae</taxon>
        <taxon>Papilionoideae</taxon>
        <taxon>50 kb inversion clade</taxon>
        <taxon>NPAAA clade</taxon>
        <taxon>Hologalegina</taxon>
        <taxon>IRL clade</taxon>
        <taxon>Trifolieae</taxon>
        <taxon>Trifolium</taxon>
    </lineage>
</organism>
<dbReference type="AlphaFoldDB" id="A0A392VB72"/>
<dbReference type="EMBL" id="LXQA011082876">
    <property type="protein sequence ID" value="MCI84105.1"/>
    <property type="molecule type" value="Genomic_DNA"/>
</dbReference>
<protein>
    <submittedName>
        <fullName evidence="1">Uncharacterized protein</fullName>
    </submittedName>
</protein>
<accession>A0A392VB72</accession>
<keyword evidence="2" id="KW-1185">Reference proteome</keyword>
<dbReference type="Proteomes" id="UP000265520">
    <property type="component" value="Unassembled WGS sequence"/>
</dbReference>
<comment type="caution">
    <text evidence="1">The sequence shown here is derived from an EMBL/GenBank/DDBJ whole genome shotgun (WGS) entry which is preliminary data.</text>
</comment>
<evidence type="ECO:0000313" key="2">
    <source>
        <dbReference type="Proteomes" id="UP000265520"/>
    </source>
</evidence>
<proteinExistence type="predicted"/>
<sequence>MEGKTSQMVSQGSSDSIQCTDDAFQEAVDPFLCTSASNLG</sequence>
<evidence type="ECO:0000313" key="1">
    <source>
        <dbReference type="EMBL" id="MCI84105.1"/>
    </source>
</evidence>